<dbReference type="Proteomes" id="UP000829925">
    <property type="component" value="Chromosome"/>
</dbReference>
<keyword evidence="10" id="KW-1185">Reference proteome</keyword>
<organism evidence="9 10">
    <name type="scientific">Hymenobacter aerilatus</name>
    <dbReference type="NCBI Taxonomy" id="2932251"/>
    <lineage>
        <taxon>Bacteria</taxon>
        <taxon>Pseudomonadati</taxon>
        <taxon>Bacteroidota</taxon>
        <taxon>Cytophagia</taxon>
        <taxon>Cytophagales</taxon>
        <taxon>Hymenobacteraceae</taxon>
        <taxon>Hymenobacter</taxon>
    </lineage>
</organism>
<keyword evidence="5" id="KW-0998">Cell outer membrane</keyword>
<dbReference type="RefSeq" id="WP_245090369.1">
    <property type="nucleotide sequence ID" value="NZ_CP095053.1"/>
</dbReference>
<comment type="similarity">
    <text evidence="2">Belongs to the SusD family.</text>
</comment>
<dbReference type="GO" id="GO:0009279">
    <property type="term" value="C:cell outer membrane"/>
    <property type="evidence" value="ECO:0007669"/>
    <property type="project" value="UniProtKB-SubCell"/>
</dbReference>
<evidence type="ECO:0000256" key="2">
    <source>
        <dbReference type="ARBA" id="ARBA00006275"/>
    </source>
</evidence>
<evidence type="ECO:0000256" key="1">
    <source>
        <dbReference type="ARBA" id="ARBA00004442"/>
    </source>
</evidence>
<dbReference type="InterPro" id="IPR033985">
    <property type="entry name" value="SusD-like_N"/>
</dbReference>
<feature type="chain" id="PRO_5035826834" evidence="6">
    <location>
        <begin position="21"/>
        <end position="602"/>
    </location>
</feature>
<evidence type="ECO:0000256" key="5">
    <source>
        <dbReference type="ARBA" id="ARBA00023237"/>
    </source>
</evidence>
<evidence type="ECO:0000256" key="4">
    <source>
        <dbReference type="ARBA" id="ARBA00023136"/>
    </source>
</evidence>
<dbReference type="KEGG" id="haei:MUN82_11570"/>
<gene>
    <name evidence="9" type="ORF">MUN82_11570</name>
</gene>
<dbReference type="PROSITE" id="PS51257">
    <property type="entry name" value="PROKAR_LIPOPROTEIN"/>
    <property type="match status" value="1"/>
</dbReference>
<feature type="signal peptide" evidence="6">
    <location>
        <begin position="1"/>
        <end position="20"/>
    </location>
</feature>
<dbReference type="InterPro" id="IPR011990">
    <property type="entry name" value="TPR-like_helical_dom_sf"/>
</dbReference>
<sequence>MKITRYPTLLALSASLLTLAGCQETLDKEDLTAASEALVFQNESLAFLNLSYIYDQNLTNWFGLTGQGLGNTNPSGLSEEVASESKYFEGTITQNDVTDFGTSLNATNNYGKLRTINTFIRAINQSPIPSQPRNLMKGEAMFFRAWRYFDLVRVYGGVPLVLTPLDGVGEEAREAAKLPRNTTTETYNQIITDLDSAIAYLPGKWPSASWGRITKGAAAAFKARVLLTAASPQFNPSDDVAKWQRAFDASKEAKAILDANGFGLHASYDQLWFQEVNNPEAVLVTGYNNSQGAQNRKNNGYDNSTRPAYTGTSGTSNLPTWDIVQAYPMLDGKKPGESTAYPYSMQLFYKNRDPRFDKTIAYNGCTWPLNGNNNFRLWTYLRGTTSVEPSKPTNTSFYLRKAINPTLAPGDVQFAGTDWIELRYAEVLLNLAESACGANNLNEAYTQLKAIRKRAGILPGTGTMYGLTAGMSRAQMFDAILYERQIELAFEGKRFWDLRRWKLIEQKLNGMDKLRKGLTITLKTTAPANFATIRDNLPLDSLYRNYFTITTNIRDTRYQTLRTGIQWKPEYYFFAIPQSAIDNNPNLIQNNGVWGGAFDPLR</sequence>
<accession>A0A8T9SUY3</accession>
<evidence type="ECO:0000313" key="10">
    <source>
        <dbReference type="Proteomes" id="UP000829925"/>
    </source>
</evidence>
<evidence type="ECO:0000259" key="7">
    <source>
        <dbReference type="Pfam" id="PF07980"/>
    </source>
</evidence>
<dbReference type="InterPro" id="IPR012944">
    <property type="entry name" value="SusD_RagB_dom"/>
</dbReference>
<feature type="domain" description="RagB/SusD" evidence="7">
    <location>
        <begin position="287"/>
        <end position="592"/>
    </location>
</feature>
<dbReference type="Gene3D" id="1.25.40.390">
    <property type="match status" value="1"/>
</dbReference>
<dbReference type="AlphaFoldDB" id="A0A8T9SUY3"/>
<comment type="subcellular location">
    <subcellularLocation>
        <location evidence="1">Cell outer membrane</location>
    </subcellularLocation>
</comment>
<evidence type="ECO:0000256" key="3">
    <source>
        <dbReference type="ARBA" id="ARBA00022729"/>
    </source>
</evidence>
<dbReference type="CDD" id="cd08977">
    <property type="entry name" value="SusD"/>
    <property type="match status" value="1"/>
</dbReference>
<proteinExistence type="inferred from homology"/>
<dbReference type="SUPFAM" id="SSF48452">
    <property type="entry name" value="TPR-like"/>
    <property type="match status" value="1"/>
</dbReference>
<keyword evidence="3 6" id="KW-0732">Signal</keyword>
<name>A0A8T9SUY3_9BACT</name>
<evidence type="ECO:0000313" key="9">
    <source>
        <dbReference type="EMBL" id="UOR03586.1"/>
    </source>
</evidence>
<reference evidence="9 10" key="1">
    <citation type="submission" date="2022-04" db="EMBL/GenBank/DDBJ databases">
        <title>Hymenobacter sp. isolated from the air.</title>
        <authorList>
            <person name="Won M."/>
            <person name="Lee C.-M."/>
            <person name="Woen H.-Y."/>
            <person name="Kwon S.-W."/>
        </authorList>
    </citation>
    <scope>NUCLEOTIDE SEQUENCE [LARGE SCALE GENOMIC DNA]</scope>
    <source>
        <strain evidence="10">5413 J-13</strain>
    </source>
</reference>
<protein>
    <submittedName>
        <fullName evidence="9">RagB/SusD family nutrient uptake outer membrane protein</fullName>
    </submittedName>
</protein>
<dbReference type="EMBL" id="CP095053">
    <property type="protein sequence ID" value="UOR03586.1"/>
    <property type="molecule type" value="Genomic_DNA"/>
</dbReference>
<evidence type="ECO:0000259" key="8">
    <source>
        <dbReference type="Pfam" id="PF14322"/>
    </source>
</evidence>
<dbReference type="Pfam" id="PF14322">
    <property type="entry name" value="SusD-like_3"/>
    <property type="match status" value="1"/>
</dbReference>
<evidence type="ECO:0000256" key="6">
    <source>
        <dbReference type="SAM" id="SignalP"/>
    </source>
</evidence>
<keyword evidence="4" id="KW-0472">Membrane</keyword>
<feature type="domain" description="SusD-like N-terminal" evidence="8">
    <location>
        <begin position="101"/>
        <end position="227"/>
    </location>
</feature>
<dbReference type="Pfam" id="PF07980">
    <property type="entry name" value="SusD_RagB"/>
    <property type="match status" value="1"/>
</dbReference>